<evidence type="ECO:0000259" key="6">
    <source>
        <dbReference type="Pfam" id="PF12698"/>
    </source>
</evidence>
<dbReference type="PANTHER" id="PTHR43027:SF2">
    <property type="entry name" value="TRANSPORT PERMEASE PROTEIN"/>
    <property type="match status" value="1"/>
</dbReference>
<dbReference type="AlphaFoldDB" id="S2Z2N8"/>
<sequence>MGRLIAHNIRLLLRNRGLVFWTLAFPILLGVLFKAALGGLMTTQSFDPVPVAVVDSQEYRLSPYKTAFDELSRGDDALVTVTSVATTAEGSSLLADDHVAGVVEVSGGSAGDGTGFGMEAPRARLTVTTSGMEQTILTLILDEIAQRVDMVTTLTASEMTPGSDPEQVAAAIMDRLSGAGFVLDDRSPSSMDPLMAEFFTLVAMAALYGGMFSETLMNLAQPPLGAVGRRIGVAPTRKSVVVISGIVASYLAQLVGLILLIVVCRFLFGIDFGSNWGLTVLVASVGALAGLAFGVAISTLVPGGENMKIGVLIGVTMLGAVLAGLMGGPMRYQVDQAAPLVNKVNPVALITDAFYNLYYHPGDGGLWLDVGILLAISLVLVGASTLVLRRQRYDSV</sequence>
<feature type="transmembrane region" description="Helical" evidence="5">
    <location>
        <begin position="366"/>
        <end position="388"/>
    </location>
</feature>
<dbReference type="RefSeq" id="WP_016458456.1">
    <property type="nucleotide sequence ID" value="NZ_KE150447.1"/>
</dbReference>
<evidence type="ECO:0000256" key="4">
    <source>
        <dbReference type="ARBA" id="ARBA00023136"/>
    </source>
</evidence>
<feature type="domain" description="ABC-2 type transporter transmembrane" evidence="6">
    <location>
        <begin position="17"/>
        <end position="384"/>
    </location>
</feature>
<feature type="transmembrane region" description="Helical" evidence="5">
    <location>
        <begin position="18"/>
        <end position="37"/>
    </location>
</feature>
<evidence type="ECO:0000256" key="1">
    <source>
        <dbReference type="ARBA" id="ARBA00004141"/>
    </source>
</evidence>
<keyword evidence="3 5" id="KW-1133">Transmembrane helix</keyword>
<reference evidence="7 8" key="1">
    <citation type="submission" date="2013-05" db="EMBL/GenBank/DDBJ databases">
        <title>The Genome Sequence of Corynebacterium pyruviciproducens 1773O (ATCC BAA-1742).</title>
        <authorList>
            <consortium name="The Broad Institute Genomics Platform"/>
            <person name="Earl A."/>
            <person name="Ward D."/>
            <person name="Feldgarden M."/>
            <person name="Gevers D."/>
            <person name="Tong J."/>
            <person name="Walker B."/>
            <person name="Young S."/>
            <person name="Zeng Q."/>
            <person name="Gargeya S."/>
            <person name="Fitzgerald M."/>
            <person name="Haas B."/>
            <person name="Abouelleil A."/>
            <person name="Allen A.W."/>
            <person name="Alvarado L."/>
            <person name="Arachchi H.M."/>
            <person name="Berlin A.M."/>
            <person name="Chapman S.B."/>
            <person name="Gainer-Dewar J."/>
            <person name="Goldberg J."/>
            <person name="Griggs A."/>
            <person name="Gujja S."/>
            <person name="Hansen M."/>
            <person name="Howarth C."/>
            <person name="Imamovic A."/>
            <person name="Ireland A."/>
            <person name="Larimer J."/>
            <person name="McCowan C."/>
            <person name="Murphy C."/>
            <person name="Pearson M."/>
            <person name="Poon T.W."/>
            <person name="Priest M."/>
            <person name="Roberts A."/>
            <person name="Saif S."/>
            <person name="Shea T."/>
            <person name="Sisk P."/>
            <person name="Sykes S."/>
            <person name="Wortman J."/>
            <person name="Nusbaum C."/>
            <person name="Birren B."/>
        </authorList>
    </citation>
    <scope>NUCLEOTIDE SEQUENCE [LARGE SCALE GENOMIC DNA]</scope>
    <source>
        <strain evidence="7 8">ATCC BAA-1742</strain>
    </source>
</reference>
<gene>
    <name evidence="7" type="ORF">HMPREF1219_01711</name>
</gene>
<dbReference type="InterPro" id="IPR013525">
    <property type="entry name" value="ABC2_TM"/>
</dbReference>
<organism evidence="7 8">
    <name type="scientific">Corynebacterium pyruviciproducens ATCC BAA-1742</name>
    <dbReference type="NCBI Taxonomy" id="1125779"/>
    <lineage>
        <taxon>Bacteria</taxon>
        <taxon>Bacillati</taxon>
        <taxon>Actinomycetota</taxon>
        <taxon>Actinomycetes</taxon>
        <taxon>Mycobacteriales</taxon>
        <taxon>Corynebacteriaceae</taxon>
        <taxon>Corynebacterium</taxon>
    </lineage>
</organism>
<dbReference type="eggNOG" id="COG0842">
    <property type="taxonomic scope" value="Bacteria"/>
</dbReference>
<evidence type="ECO:0000256" key="3">
    <source>
        <dbReference type="ARBA" id="ARBA00022989"/>
    </source>
</evidence>
<dbReference type="GO" id="GO:0140359">
    <property type="term" value="F:ABC-type transporter activity"/>
    <property type="evidence" value="ECO:0007669"/>
    <property type="project" value="InterPro"/>
</dbReference>
<evidence type="ECO:0000256" key="2">
    <source>
        <dbReference type="ARBA" id="ARBA00022692"/>
    </source>
</evidence>
<feature type="transmembrane region" description="Helical" evidence="5">
    <location>
        <begin position="309"/>
        <end position="327"/>
    </location>
</feature>
<dbReference type="Proteomes" id="UP000014408">
    <property type="component" value="Unassembled WGS sequence"/>
</dbReference>
<comment type="subcellular location">
    <subcellularLocation>
        <location evidence="1">Membrane</location>
        <topology evidence="1">Multi-pass membrane protein</topology>
    </subcellularLocation>
</comment>
<feature type="transmembrane region" description="Helical" evidence="5">
    <location>
        <begin position="198"/>
        <end position="219"/>
    </location>
</feature>
<evidence type="ECO:0000256" key="5">
    <source>
        <dbReference type="SAM" id="Phobius"/>
    </source>
</evidence>
<evidence type="ECO:0000313" key="7">
    <source>
        <dbReference type="EMBL" id="EPD68530.1"/>
    </source>
</evidence>
<keyword evidence="8" id="KW-1185">Reference proteome</keyword>
<keyword evidence="4 5" id="KW-0472">Membrane</keyword>
<protein>
    <recommendedName>
        <fullName evidence="6">ABC-2 type transporter transmembrane domain-containing protein</fullName>
    </recommendedName>
</protein>
<name>S2Z2N8_9CORY</name>
<comment type="caution">
    <text evidence="7">The sequence shown here is derived from an EMBL/GenBank/DDBJ whole genome shotgun (WGS) entry which is preliminary data.</text>
</comment>
<dbReference type="GO" id="GO:0016020">
    <property type="term" value="C:membrane"/>
    <property type="evidence" value="ECO:0007669"/>
    <property type="project" value="UniProtKB-SubCell"/>
</dbReference>
<evidence type="ECO:0000313" key="8">
    <source>
        <dbReference type="Proteomes" id="UP000014408"/>
    </source>
</evidence>
<dbReference type="EMBL" id="ATBY01000015">
    <property type="protein sequence ID" value="EPD68530.1"/>
    <property type="molecule type" value="Genomic_DNA"/>
</dbReference>
<dbReference type="HOGENOM" id="CLU_055441_0_0_11"/>
<dbReference type="PATRIC" id="fig|1125779.3.peg.1668"/>
<feature type="transmembrane region" description="Helical" evidence="5">
    <location>
        <begin position="240"/>
        <end position="270"/>
    </location>
</feature>
<dbReference type="STRING" id="1125779.HMPREF1219_01711"/>
<accession>S2Z2N8</accession>
<dbReference type="Pfam" id="PF12698">
    <property type="entry name" value="ABC2_membrane_3"/>
    <property type="match status" value="1"/>
</dbReference>
<proteinExistence type="predicted"/>
<dbReference type="InterPro" id="IPR052902">
    <property type="entry name" value="ABC-2_transporter"/>
</dbReference>
<dbReference type="PANTHER" id="PTHR43027">
    <property type="entry name" value="DOXORUBICIN RESISTANCE ABC TRANSPORTER PERMEASE PROTEIN DRRC-RELATED"/>
    <property type="match status" value="1"/>
</dbReference>
<feature type="transmembrane region" description="Helical" evidence="5">
    <location>
        <begin position="276"/>
        <end position="297"/>
    </location>
</feature>
<keyword evidence="2 5" id="KW-0812">Transmembrane</keyword>